<dbReference type="PROSITE" id="PS51786">
    <property type="entry name" value="LON_PROTEOLYTIC"/>
    <property type="match status" value="1"/>
</dbReference>
<comment type="catalytic activity">
    <reaction evidence="2">
        <text>Hydrolysis of proteins in presence of ATP.</text>
        <dbReference type="EC" id="3.4.21.53"/>
    </reaction>
</comment>
<dbReference type="InterPro" id="IPR020568">
    <property type="entry name" value="Ribosomal_Su5_D2-typ_SF"/>
</dbReference>
<evidence type="ECO:0000256" key="2">
    <source>
        <dbReference type="PROSITE-ProRule" id="PRU01122"/>
    </source>
</evidence>
<dbReference type="InterPro" id="IPR027065">
    <property type="entry name" value="Lon_Prtase"/>
</dbReference>
<dbReference type="GO" id="GO:0005524">
    <property type="term" value="F:ATP binding"/>
    <property type="evidence" value="ECO:0007669"/>
    <property type="project" value="InterPro"/>
</dbReference>
<dbReference type="Gene3D" id="3.30.230.10">
    <property type="match status" value="1"/>
</dbReference>
<reference evidence="6" key="1">
    <citation type="submission" date="2016-10" db="EMBL/GenBank/DDBJ databases">
        <authorList>
            <person name="Varghese N."/>
            <person name="Submissions S."/>
        </authorList>
    </citation>
    <scope>NUCLEOTIDE SEQUENCE [LARGE SCALE GENOMIC DNA]</scope>
    <source>
        <strain evidence="6">CGMCC 1.9108</strain>
    </source>
</reference>
<feature type="domain" description="Lon proteolytic" evidence="4">
    <location>
        <begin position="571"/>
        <end position="766"/>
    </location>
</feature>
<dbReference type="InterPro" id="IPR046843">
    <property type="entry name" value="LonB_AAA-LID"/>
</dbReference>
<keyword evidence="2" id="KW-0378">Hydrolase</keyword>
<dbReference type="InterPro" id="IPR008269">
    <property type="entry name" value="Lon_proteolytic"/>
</dbReference>
<dbReference type="InterPro" id="IPR027417">
    <property type="entry name" value="P-loop_NTPase"/>
</dbReference>
<dbReference type="RefSeq" id="WP_143028501.1">
    <property type="nucleotide sequence ID" value="NZ_FMZV01000002.1"/>
</dbReference>
<dbReference type="InterPro" id="IPR014721">
    <property type="entry name" value="Ribsml_uS5_D2-typ_fold_subgr"/>
</dbReference>
<dbReference type="InterPro" id="IPR046844">
    <property type="entry name" value="Lon-like_helical"/>
</dbReference>
<dbReference type="Proteomes" id="UP000199628">
    <property type="component" value="Unassembled WGS sequence"/>
</dbReference>
<feature type="active site" evidence="2">
    <location>
        <position position="661"/>
    </location>
</feature>
<evidence type="ECO:0000313" key="5">
    <source>
        <dbReference type="EMBL" id="SDC34953.1"/>
    </source>
</evidence>
<evidence type="ECO:0000313" key="6">
    <source>
        <dbReference type="Proteomes" id="UP000199628"/>
    </source>
</evidence>
<keyword evidence="1 2" id="KW-0645">Protease</keyword>
<evidence type="ECO:0000256" key="1">
    <source>
        <dbReference type="ARBA" id="ARBA00022670"/>
    </source>
</evidence>
<evidence type="ECO:0000259" key="4">
    <source>
        <dbReference type="PROSITE" id="PS51786"/>
    </source>
</evidence>
<dbReference type="AlphaFoldDB" id="A0A1G6KVJ1"/>
<feature type="coiled-coil region" evidence="3">
    <location>
        <begin position="203"/>
        <end position="230"/>
    </location>
</feature>
<evidence type="ECO:0000256" key="3">
    <source>
        <dbReference type="SAM" id="Coils"/>
    </source>
</evidence>
<dbReference type="Pfam" id="PF13654">
    <property type="entry name" value="AAA_32"/>
    <property type="match status" value="1"/>
</dbReference>
<dbReference type="PANTHER" id="PTHR10046">
    <property type="entry name" value="ATP DEPENDENT LON PROTEASE FAMILY MEMBER"/>
    <property type="match status" value="1"/>
</dbReference>
<dbReference type="GO" id="GO:0004252">
    <property type="term" value="F:serine-type endopeptidase activity"/>
    <property type="evidence" value="ECO:0007669"/>
    <property type="project" value="UniProtKB-UniRule"/>
</dbReference>
<dbReference type="InterPro" id="IPR041699">
    <property type="entry name" value="AAA_32"/>
</dbReference>
<dbReference type="PRINTS" id="PR00830">
    <property type="entry name" value="ENDOLAPTASE"/>
</dbReference>
<dbReference type="Pfam" id="PF20436">
    <property type="entry name" value="LonB_AAA-LID"/>
    <property type="match status" value="1"/>
</dbReference>
<feature type="active site" evidence="2">
    <location>
        <position position="704"/>
    </location>
</feature>
<organism evidence="5 6">
    <name type="scientific">Ruegeria marina</name>
    <dbReference type="NCBI Taxonomy" id="639004"/>
    <lineage>
        <taxon>Bacteria</taxon>
        <taxon>Pseudomonadati</taxon>
        <taxon>Pseudomonadota</taxon>
        <taxon>Alphaproteobacteria</taxon>
        <taxon>Rhodobacterales</taxon>
        <taxon>Roseobacteraceae</taxon>
        <taxon>Ruegeria</taxon>
    </lineage>
</organism>
<dbReference type="Gene3D" id="1.10.8.60">
    <property type="match status" value="1"/>
</dbReference>
<dbReference type="GO" id="GO:0004176">
    <property type="term" value="F:ATP-dependent peptidase activity"/>
    <property type="evidence" value="ECO:0007669"/>
    <property type="project" value="UniProtKB-UniRule"/>
</dbReference>
<comment type="similarity">
    <text evidence="2">Belongs to the peptidase S16 family.</text>
</comment>
<accession>A0A1G6KVJ1</accession>
<dbReference type="SUPFAM" id="SSF52540">
    <property type="entry name" value="P-loop containing nucleoside triphosphate hydrolases"/>
    <property type="match status" value="1"/>
</dbReference>
<keyword evidence="3" id="KW-0175">Coiled coil</keyword>
<keyword evidence="6" id="KW-1185">Reference proteome</keyword>
<protein>
    <recommendedName>
        <fullName evidence="2">endopeptidase La</fullName>
        <ecNumber evidence="2">3.4.21.53</ecNumber>
    </recommendedName>
</protein>
<keyword evidence="2" id="KW-0720">Serine protease</keyword>
<dbReference type="EMBL" id="FMZV01000002">
    <property type="protein sequence ID" value="SDC34953.1"/>
    <property type="molecule type" value="Genomic_DNA"/>
</dbReference>
<dbReference type="Pfam" id="PF20437">
    <property type="entry name" value="LonC_helical"/>
    <property type="match status" value="1"/>
</dbReference>
<dbReference type="Pfam" id="PF05362">
    <property type="entry name" value="Lon_C"/>
    <property type="match status" value="1"/>
</dbReference>
<sequence>MATQTPRALPTDQLRQRCDPAILEGVGSDDFREGELVGQERALRALELSVGIRHADFNLFVLGPQGTGRHATVERVLRSHAALRETPCDWAYVNNFDTPHKPVALRLPAGMANRLKAEMEGVIDDLAGEIPAIFESEAYQTQRRTIEEEFSERHEQAMADLAERARAEGITLIRTPMGFMVAATRDGEVLKTEDFKKLPEDEQTVIEEKVDRFQNELAEILREASKLERAHRSQVETLNAEMAERAVSSRISEAEAALESSDDISGYLDRVRRDMIETPETFLQAASQQQNGPFPEAVGKSHLDPIFRKYLVNVIVSHDPEEPPSAPVIVEDLPTLERLTGRIEHISQMGSLVTDFSLIRPGALHLANGGYLLIEAQRILTEPYAWEALKRCLKKGSISITSLADRMSLFSTTSLEPEPISLDIRVVLVGDRMLHALLVMLDPEFSELFKVQADFEGLVDRNDQTLVGLTATLRSFARKHDLLPLSDAGAARLLDEATRIADDARKLSLKLGPLTDLLREAEHYARGDGSETVGEADIEHAVKERERRASRVKDRFQEAISRRTILIDTDGDRVGQINGLSVIQMGDFRFGRPSRITARARMGTGKLIDIEREVELGGALHSKGVMILAGYLTSTYALDTPFSLHASLVFEQSYGGVDGDSASCAELIALLSALSEKPLRQDHAMTGSVNQLGEVQAIGGVNEKIEGFFDVCAERGLTGNQGVIIPASNVEHLMLREHVVEAVEKGRFRIIPITTVDEGVEIMTGCPAGTRTETGEFPDGSVNAAVEARLRAYARERKAFGFRPGAGEDGDRR</sequence>
<dbReference type="EC" id="3.4.21.53" evidence="2"/>
<dbReference type="SUPFAM" id="SSF54211">
    <property type="entry name" value="Ribosomal protein S5 domain 2-like"/>
    <property type="match status" value="1"/>
</dbReference>
<dbReference type="Gene3D" id="3.40.50.300">
    <property type="entry name" value="P-loop containing nucleotide triphosphate hydrolases"/>
    <property type="match status" value="2"/>
</dbReference>
<gene>
    <name evidence="5" type="ORF">SAMN04488239_10264</name>
</gene>
<dbReference type="STRING" id="639004.SAMN04488239_10264"/>
<dbReference type="GO" id="GO:0030163">
    <property type="term" value="P:protein catabolic process"/>
    <property type="evidence" value="ECO:0007669"/>
    <property type="project" value="InterPro"/>
</dbReference>
<dbReference type="GO" id="GO:0006508">
    <property type="term" value="P:proteolysis"/>
    <property type="evidence" value="ECO:0007669"/>
    <property type="project" value="UniProtKB-KW"/>
</dbReference>
<proteinExistence type="inferred from homology"/>
<dbReference type="OrthoDB" id="9758568at2"/>
<name>A0A1G6KVJ1_9RHOB</name>